<protein>
    <recommendedName>
        <fullName evidence="3">SIR2-like domain-containing protein</fullName>
    </recommendedName>
</protein>
<evidence type="ECO:0008006" key="3">
    <source>
        <dbReference type="Google" id="ProtNLM"/>
    </source>
</evidence>
<name>A0ABM8ECP7_9HYPH</name>
<evidence type="ECO:0000313" key="1">
    <source>
        <dbReference type="EMBL" id="BDV35766.1"/>
    </source>
</evidence>
<dbReference type="RefSeq" id="WP_281929278.1">
    <property type="nucleotide sequence ID" value="NZ_AP027142.1"/>
</dbReference>
<gene>
    <name evidence="1" type="ORF">SS37A_32950</name>
</gene>
<proteinExistence type="predicted"/>
<reference evidence="1 2" key="1">
    <citation type="journal article" date="2023" name="Int. J. Syst. Evol. Microbiol.">
        <title>Methylocystis iwaonis sp. nov., a type II methane-oxidizing bacterium from surface soil of a rice paddy field in Japan, and emended description of the genus Methylocystis (ex Whittenbury et al. 1970) Bowman et al. 1993.</title>
        <authorList>
            <person name="Kaise H."/>
            <person name="Sawadogo J.B."/>
            <person name="Alam M.S."/>
            <person name="Ueno C."/>
            <person name="Dianou D."/>
            <person name="Shinjo R."/>
            <person name="Asakawa S."/>
        </authorList>
    </citation>
    <scope>NUCLEOTIDE SEQUENCE [LARGE SCALE GENOMIC DNA]</scope>
    <source>
        <strain evidence="1 2">SS37A-Re</strain>
    </source>
</reference>
<organism evidence="1 2">
    <name type="scientific">Methylocystis iwaonis</name>
    <dbReference type="NCBI Taxonomy" id="2885079"/>
    <lineage>
        <taxon>Bacteria</taxon>
        <taxon>Pseudomonadati</taxon>
        <taxon>Pseudomonadota</taxon>
        <taxon>Alphaproteobacteria</taxon>
        <taxon>Hyphomicrobiales</taxon>
        <taxon>Methylocystaceae</taxon>
        <taxon>Methylocystis</taxon>
    </lineage>
</organism>
<accession>A0ABM8ECP7</accession>
<dbReference type="Pfam" id="PF13289">
    <property type="entry name" value="SIR2_2"/>
    <property type="match status" value="1"/>
</dbReference>
<sequence length="340" mass="38495">MEYFRQRFLDELNEEGDIKIRGLRWSRQQVLEGLDPDGYIQVFIEWVDDAKQAAKERARQFLTDNGGLPRFRALTQRFRNGAVLPFVGAGMSLASGFKPWGTFLLSLLVDLPHLKSDIERLLREGLYEEAAERIQNELRGAFNEEIHSHLGSHCRNVAGPVQLMPVLFEQEVITTNFDYVLTHVYRNAGKAFPIEYSGSRLADARSRIANNPHCLLRLHGEADSSDGRVLTRTEYEAAYNGRTTLTAILNVLLGSRSLLFMGCSLQADRTINALREIRSNAPDTPVRHYAFLPCPPEAERPERRAFLADAEIHPIYYPPDDHDQSIEDLLISLMEGGLDG</sequence>
<dbReference type="EMBL" id="AP027142">
    <property type="protein sequence ID" value="BDV35766.1"/>
    <property type="molecule type" value="Genomic_DNA"/>
</dbReference>
<evidence type="ECO:0000313" key="2">
    <source>
        <dbReference type="Proteomes" id="UP001317629"/>
    </source>
</evidence>
<keyword evidence="2" id="KW-1185">Reference proteome</keyword>
<dbReference type="Proteomes" id="UP001317629">
    <property type="component" value="Chromosome"/>
</dbReference>